<name>A0A369WUS0_9GAMM</name>
<dbReference type="OrthoDB" id="5767596at2"/>
<keyword evidence="3" id="KW-1185">Reference proteome</keyword>
<keyword evidence="1" id="KW-1133">Transmembrane helix</keyword>
<evidence type="ECO:0000256" key="1">
    <source>
        <dbReference type="SAM" id="Phobius"/>
    </source>
</evidence>
<evidence type="ECO:0000313" key="2">
    <source>
        <dbReference type="EMBL" id="RDE24304.1"/>
    </source>
</evidence>
<proteinExistence type="predicted"/>
<comment type="caution">
    <text evidence="2">The sequence shown here is derived from an EMBL/GenBank/DDBJ whole genome shotgun (WGS) entry which is preliminary data.</text>
</comment>
<keyword evidence="1" id="KW-0472">Membrane</keyword>
<accession>A0A369WUS0</accession>
<dbReference type="AlphaFoldDB" id="A0A369WUS0"/>
<feature type="transmembrane region" description="Helical" evidence="1">
    <location>
        <begin position="20"/>
        <end position="39"/>
    </location>
</feature>
<feature type="transmembrane region" description="Helical" evidence="1">
    <location>
        <begin position="45"/>
        <end position="62"/>
    </location>
</feature>
<feature type="transmembrane region" description="Helical" evidence="1">
    <location>
        <begin position="117"/>
        <end position="140"/>
    </location>
</feature>
<keyword evidence="1" id="KW-0812">Transmembrane</keyword>
<dbReference type="Proteomes" id="UP000253769">
    <property type="component" value="Unassembled WGS sequence"/>
</dbReference>
<sequence>MQFEITAEEMAKAKVPHELFLTNLIGNHILWFVASLGIVNSMWQPLALVPVVSCVVLLFTIMRAKKERDRGASWYVMCHWQMAARRSMVFLGVLCLLLVISGLGWVGYTYLGMMKVAVLAIIGGIGLLPTLVSVLVLIVMESDAMHQAAQGKLSKGTFERFPNSDVVVLDEN</sequence>
<feature type="transmembrane region" description="Helical" evidence="1">
    <location>
        <begin position="89"/>
        <end position="111"/>
    </location>
</feature>
<dbReference type="EMBL" id="QQOH01000001">
    <property type="protein sequence ID" value="RDE24304.1"/>
    <property type="molecule type" value="Genomic_DNA"/>
</dbReference>
<dbReference type="RefSeq" id="WP_114693889.1">
    <property type="nucleotide sequence ID" value="NZ_QQOH01000001.1"/>
</dbReference>
<evidence type="ECO:0000313" key="3">
    <source>
        <dbReference type="Proteomes" id="UP000253769"/>
    </source>
</evidence>
<gene>
    <name evidence="2" type="ORF">DV711_01565</name>
</gene>
<protein>
    <submittedName>
        <fullName evidence="2">Uncharacterized protein</fullName>
    </submittedName>
</protein>
<reference evidence="2 3" key="1">
    <citation type="submission" date="2018-07" db="EMBL/GenBank/DDBJ databases">
        <title>Motiliproteus coralliicola sp. nov., a bacterium isolated from Coral.</title>
        <authorList>
            <person name="Wang G."/>
        </authorList>
    </citation>
    <scope>NUCLEOTIDE SEQUENCE [LARGE SCALE GENOMIC DNA]</scope>
    <source>
        <strain evidence="2 3">C34</strain>
    </source>
</reference>
<organism evidence="2 3">
    <name type="scientific">Motiliproteus coralliicola</name>
    <dbReference type="NCBI Taxonomy" id="2283196"/>
    <lineage>
        <taxon>Bacteria</taxon>
        <taxon>Pseudomonadati</taxon>
        <taxon>Pseudomonadota</taxon>
        <taxon>Gammaproteobacteria</taxon>
        <taxon>Oceanospirillales</taxon>
        <taxon>Oceanospirillaceae</taxon>
        <taxon>Motiliproteus</taxon>
    </lineage>
</organism>